<evidence type="ECO:0000313" key="4">
    <source>
        <dbReference type="Proteomes" id="UP000005845"/>
    </source>
</evidence>
<dbReference type="Pfam" id="PF00903">
    <property type="entry name" value="Glyoxalase"/>
    <property type="match status" value="1"/>
</dbReference>
<dbReference type="InterPro" id="IPR029068">
    <property type="entry name" value="Glyas_Bleomycin-R_OHBP_Dase"/>
</dbReference>
<evidence type="ECO:0000259" key="2">
    <source>
        <dbReference type="PROSITE" id="PS51819"/>
    </source>
</evidence>
<dbReference type="InterPro" id="IPR004360">
    <property type="entry name" value="Glyas_Fos-R_dOase_dom"/>
</dbReference>
<gene>
    <name evidence="3" type="ORF">GOSPT_103_00450</name>
</gene>
<dbReference type="PANTHER" id="PTHR34109">
    <property type="entry name" value="BNAUNNG04460D PROTEIN-RELATED"/>
    <property type="match status" value="1"/>
</dbReference>
<dbReference type="Gene3D" id="3.30.720.120">
    <property type="match status" value="1"/>
</dbReference>
<dbReference type="PANTHER" id="PTHR34109:SF1">
    <property type="entry name" value="VOC DOMAIN-CONTAINING PROTEIN"/>
    <property type="match status" value="1"/>
</dbReference>
<dbReference type="eggNOG" id="COG2764">
    <property type="taxonomic scope" value="Bacteria"/>
</dbReference>
<dbReference type="PROSITE" id="PS51819">
    <property type="entry name" value="VOC"/>
    <property type="match status" value="1"/>
</dbReference>
<dbReference type="Gene3D" id="3.30.720.110">
    <property type="match status" value="1"/>
</dbReference>
<comment type="caution">
    <text evidence="3">The sequence shown here is derived from an EMBL/GenBank/DDBJ whole genome shotgun (WGS) entry which is preliminary data.</text>
</comment>
<proteinExistence type="predicted"/>
<sequence length="177" mass="18880">MKRMTTQQNTTTEPTTGVTGEHTTDGIPHGLTSLTPFIAVSNAKQAIEFYTSVFGARLVDATEFDGVVVHADIDFGTGHLQLGEPNEEYGLIAAPDGPAACYSLGFYCPSADEVVAKAEAAGATVREPLTTFVSGDRFASILDPFGVRWSVMTRVEDLSEEQSAQRVAEWAASQSDS</sequence>
<accession>H5U410</accession>
<evidence type="ECO:0000256" key="1">
    <source>
        <dbReference type="SAM" id="MobiDB-lite"/>
    </source>
</evidence>
<dbReference type="SUPFAM" id="SSF54593">
    <property type="entry name" value="Glyoxalase/Bleomycin resistance protein/Dihydroxybiphenyl dioxygenase"/>
    <property type="match status" value="1"/>
</dbReference>
<dbReference type="AlphaFoldDB" id="H5U410"/>
<protein>
    <recommendedName>
        <fullName evidence="2">VOC domain-containing protein</fullName>
    </recommendedName>
</protein>
<organism evidence="3 4">
    <name type="scientific">Gordonia sputi NBRC 100414</name>
    <dbReference type="NCBI Taxonomy" id="1089453"/>
    <lineage>
        <taxon>Bacteria</taxon>
        <taxon>Bacillati</taxon>
        <taxon>Actinomycetota</taxon>
        <taxon>Actinomycetes</taxon>
        <taxon>Mycobacteriales</taxon>
        <taxon>Gordoniaceae</taxon>
        <taxon>Gordonia</taxon>
    </lineage>
</organism>
<dbReference type="EMBL" id="BAFC01000101">
    <property type="protein sequence ID" value="GAB40468.1"/>
    <property type="molecule type" value="Genomic_DNA"/>
</dbReference>
<reference evidence="3 4" key="1">
    <citation type="submission" date="2012-02" db="EMBL/GenBank/DDBJ databases">
        <title>Whole genome shotgun sequence of Gordonia sputi NBRC 100414.</title>
        <authorList>
            <person name="Yoshida I."/>
            <person name="Hosoyama A."/>
            <person name="Tsuchikane K."/>
            <person name="Katsumata H."/>
            <person name="Yamazaki S."/>
            <person name="Fujita N."/>
        </authorList>
    </citation>
    <scope>NUCLEOTIDE SEQUENCE [LARGE SCALE GENOMIC DNA]</scope>
    <source>
        <strain evidence="3 4">NBRC 100414</strain>
    </source>
</reference>
<name>H5U410_9ACTN</name>
<feature type="domain" description="VOC" evidence="2">
    <location>
        <begin position="30"/>
        <end position="154"/>
    </location>
</feature>
<keyword evidence="4" id="KW-1185">Reference proteome</keyword>
<feature type="compositionally biased region" description="Low complexity" evidence="1">
    <location>
        <begin position="1"/>
        <end position="21"/>
    </location>
</feature>
<dbReference type="InterPro" id="IPR037523">
    <property type="entry name" value="VOC_core"/>
</dbReference>
<feature type="region of interest" description="Disordered" evidence="1">
    <location>
        <begin position="1"/>
        <end position="26"/>
    </location>
</feature>
<evidence type="ECO:0000313" key="3">
    <source>
        <dbReference type="EMBL" id="GAB40468.1"/>
    </source>
</evidence>
<dbReference type="Proteomes" id="UP000005845">
    <property type="component" value="Unassembled WGS sequence"/>
</dbReference>